<sequence>MVEQLALDIAYRHAGTLYALSNYLSIHQNKSTSLVSMEHRKTRPVECPKVCNVESHRK</sequence>
<evidence type="ECO:0000313" key="2">
    <source>
        <dbReference type="Proteomes" id="UP000699042"/>
    </source>
</evidence>
<proteinExistence type="predicted"/>
<comment type="caution">
    <text evidence="1">The sequence shown here is derived from an EMBL/GenBank/DDBJ whole genome shotgun (WGS) entry which is preliminary data.</text>
</comment>
<gene>
    <name evidence="1" type="ORF">JMJ77_001812</name>
</gene>
<organism evidence="1 2">
    <name type="scientific">Colletotrichum scovillei</name>
    <dbReference type="NCBI Taxonomy" id="1209932"/>
    <lineage>
        <taxon>Eukaryota</taxon>
        <taxon>Fungi</taxon>
        <taxon>Dikarya</taxon>
        <taxon>Ascomycota</taxon>
        <taxon>Pezizomycotina</taxon>
        <taxon>Sordariomycetes</taxon>
        <taxon>Hypocreomycetidae</taxon>
        <taxon>Glomerellales</taxon>
        <taxon>Glomerellaceae</taxon>
        <taxon>Colletotrichum</taxon>
        <taxon>Colletotrichum acutatum species complex</taxon>
    </lineage>
</organism>
<dbReference type="AlphaFoldDB" id="A0A9P7UDL5"/>
<dbReference type="EMBL" id="JAESDN010000004">
    <property type="protein sequence ID" value="KAG7051186.1"/>
    <property type="molecule type" value="Genomic_DNA"/>
</dbReference>
<protein>
    <submittedName>
        <fullName evidence="1">Uncharacterized protein</fullName>
    </submittedName>
</protein>
<feature type="non-terminal residue" evidence="1">
    <location>
        <position position="1"/>
    </location>
</feature>
<evidence type="ECO:0000313" key="1">
    <source>
        <dbReference type="EMBL" id="KAG7051186.1"/>
    </source>
</evidence>
<name>A0A9P7UDL5_9PEZI</name>
<dbReference type="Proteomes" id="UP000699042">
    <property type="component" value="Unassembled WGS sequence"/>
</dbReference>
<accession>A0A9P7UDL5</accession>
<keyword evidence="2" id="KW-1185">Reference proteome</keyword>
<reference evidence="1" key="1">
    <citation type="submission" date="2021-05" db="EMBL/GenBank/DDBJ databases">
        <title>Comparative genomics of three Colletotrichum scovillei strains and genetic complementation revealed genes involved fungal growth and virulence on chili pepper.</title>
        <authorList>
            <person name="Hsieh D.-K."/>
            <person name="Chuang S.-C."/>
            <person name="Chen C.-Y."/>
            <person name="Chao Y.-T."/>
            <person name="Lu M.-Y.J."/>
            <person name="Lee M.-H."/>
            <person name="Shih M.-C."/>
        </authorList>
    </citation>
    <scope>NUCLEOTIDE SEQUENCE</scope>
    <source>
        <strain evidence="1">Coll-153</strain>
    </source>
</reference>